<name>A0ABP6NZR8_9ACTN</name>
<comment type="caution">
    <text evidence="3">The sequence shown here is derived from an EMBL/GenBank/DDBJ whole genome shotgun (WGS) entry which is preliminary data.</text>
</comment>
<feature type="coiled-coil region" evidence="1">
    <location>
        <begin position="17"/>
        <end position="51"/>
    </location>
</feature>
<evidence type="ECO:0000313" key="4">
    <source>
        <dbReference type="Proteomes" id="UP001500320"/>
    </source>
</evidence>
<dbReference type="Proteomes" id="UP001500320">
    <property type="component" value="Unassembled WGS sequence"/>
</dbReference>
<reference evidence="4" key="1">
    <citation type="journal article" date="2019" name="Int. J. Syst. Evol. Microbiol.">
        <title>The Global Catalogue of Microorganisms (GCM) 10K type strain sequencing project: providing services to taxonomists for standard genome sequencing and annotation.</title>
        <authorList>
            <consortium name="The Broad Institute Genomics Platform"/>
            <consortium name="The Broad Institute Genome Sequencing Center for Infectious Disease"/>
            <person name="Wu L."/>
            <person name="Ma J."/>
        </authorList>
    </citation>
    <scope>NUCLEOTIDE SEQUENCE [LARGE SCALE GENOMIC DNA]</scope>
    <source>
        <strain evidence="4">JCM 9373</strain>
    </source>
</reference>
<evidence type="ECO:0000256" key="2">
    <source>
        <dbReference type="SAM" id="MobiDB-lite"/>
    </source>
</evidence>
<evidence type="ECO:0000256" key="1">
    <source>
        <dbReference type="SAM" id="Coils"/>
    </source>
</evidence>
<proteinExistence type="predicted"/>
<keyword evidence="1" id="KW-0175">Coiled coil</keyword>
<gene>
    <name evidence="3" type="ORF">GCM10010466_60110</name>
</gene>
<dbReference type="RefSeq" id="WP_344865436.1">
    <property type="nucleotide sequence ID" value="NZ_BAAAUT010000069.1"/>
</dbReference>
<feature type="region of interest" description="Disordered" evidence="2">
    <location>
        <begin position="73"/>
        <end position="97"/>
    </location>
</feature>
<protein>
    <submittedName>
        <fullName evidence="3">Uncharacterized protein</fullName>
    </submittedName>
</protein>
<keyword evidence="4" id="KW-1185">Reference proteome</keyword>
<feature type="compositionally biased region" description="Basic and acidic residues" evidence="2">
    <location>
        <begin position="74"/>
        <end position="87"/>
    </location>
</feature>
<dbReference type="EMBL" id="BAAAUT010000069">
    <property type="protein sequence ID" value="GAA3161149.1"/>
    <property type="molecule type" value="Genomic_DNA"/>
</dbReference>
<evidence type="ECO:0000313" key="3">
    <source>
        <dbReference type="EMBL" id="GAA3161149.1"/>
    </source>
</evidence>
<accession>A0ABP6NZR8</accession>
<sequence>MRDQYCEEAAPVFSHVLLHARDCLEKARNEAAALEAELDRVRGEIAELETTMHVLKGWENTVTFHPPALQVARADADPAAPRREATESRPSARRGRPASLRMANVMHLLAQDPHRWWKNREIADAIGEDPRLLRMTLSYMVDDGRLVKNADARYRYGRETLPQPADPETAATM</sequence>
<organism evidence="3 4">
    <name type="scientific">Planomonospora alba</name>
    <dbReference type="NCBI Taxonomy" id="161354"/>
    <lineage>
        <taxon>Bacteria</taxon>
        <taxon>Bacillati</taxon>
        <taxon>Actinomycetota</taxon>
        <taxon>Actinomycetes</taxon>
        <taxon>Streptosporangiales</taxon>
        <taxon>Streptosporangiaceae</taxon>
        <taxon>Planomonospora</taxon>
    </lineage>
</organism>